<dbReference type="AlphaFoldDB" id="A0A8H3HFW1"/>
<dbReference type="EMBL" id="CAJMXA010003586">
    <property type="protein sequence ID" value="CAE6504797.1"/>
    <property type="molecule type" value="Genomic_DNA"/>
</dbReference>
<accession>A0A8H3HFW1</accession>
<comment type="caution">
    <text evidence="2">The sequence shown here is derived from an EMBL/GenBank/DDBJ whole genome shotgun (WGS) entry which is preliminary data.</text>
</comment>
<evidence type="ECO:0000256" key="1">
    <source>
        <dbReference type="SAM" id="MobiDB-lite"/>
    </source>
</evidence>
<name>A0A8H3HFW1_9AGAM</name>
<feature type="compositionally biased region" description="Basic and acidic residues" evidence="1">
    <location>
        <begin position="248"/>
        <end position="259"/>
    </location>
</feature>
<protein>
    <submittedName>
        <fullName evidence="2">Uncharacterized protein</fullName>
    </submittedName>
</protein>
<organism evidence="2 3">
    <name type="scientific">Rhizoctonia solani</name>
    <dbReference type="NCBI Taxonomy" id="456999"/>
    <lineage>
        <taxon>Eukaryota</taxon>
        <taxon>Fungi</taxon>
        <taxon>Dikarya</taxon>
        <taxon>Basidiomycota</taxon>
        <taxon>Agaricomycotina</taxon>
        <taxon>Agaricomycetes</taxon>
        <taxon>Cantharellales</taxon>
        <taxon>Ceratobasidiaceae</taxon>
        <taxon>Rhizoctonia</taxon>
    </lineage>
</organism>
<feature type="region of interest" description="Disordered" evidence="1">
    <location>
        <begin position="1"/>
        <end position="42"/>
    </location>
</feature>
<gene>
    <name evidence="2" type="ORF">RDB_LOCUS117916</name>
</gene>
<reference evidence="2" key="1">
    <citation type="submission" date="2021-01" db="EMBL/GenBank/DDBJ databases">
        <authorList>
            <person name="Kaushik A."/>
        </authorList>
    </citation>
    <scope>NUCLEOTIDE SEQUENCE</scope>
    <source>
        <strain evidence="2">AG6-10EEA</strain>
    </source>
</reference>
<evidence type="ECO:0000313" key="3">
    <source>
        <dbReference type="Proteomes" id="UP000663853"/>
    </source>
</evidence>
<feature type="compositionally biased region" description="Basic and acidic residues" evidence="1">
    <location>
        <begin position="8"/>
        <end position="22"/>
    </location>
</feature>
<evidence type="ECO:0000313" key="2">
    <source>
        <dbReference type="EMBL" id="CAE6504797.1"/>
    </source>
</evidence>
<dbReference type="Proteomes" id="UP000663853">
    <property type="component" value="Unassembled WGS sequence"/>
</dbReference>
<feature type="region of interest" description="Disordered" evidence="1">
    <location>
        <begin position="238"/>
        <end position="264"/>
    </location>
</feature>
<proteinExistence type="predicted"/>
<sequence>MDSYESGELERLHDRVSKDSELHQSWSDAGEFSASEDSEPAPTLEFSNASEEYFEIMEEWTKWWPPASGWYNWYSDKQTMLYRRWSTFDLALGNWVLGFVEPLKQQLEAARFCEHTVIDPTPHYRFLRLRCTRDVLRPNLGLNQEGLGDRAGSVAQDSPVKLPVMVFQVATRETLDTARSDMWRHLWLSDRCQVGIIFIVNSFYGQFSQPFKLSMEIWSCQPTDLEYPYPLDDCPLPTSQIPFGRPSNKNESHAERKLADSSQPVDLEPVLERNADGLLTFRPTEDEAAIVMRHREEI</sequence>